<protein>
    <submittedName>
        <fullName evidence="3">VWA domain-containing protein</fullName>
    </submittedName>
</protein>
<evidence type="ECO:0000313" key="4">
    <source>
        <dbReference type="Proteomes" id="UP000483004"/>
    </source>
</evidence>
<feature type="domain" description="VWFA" evidence="2">
    <location>
        <begin position="481"/>
        <end position="669"/>
    </location>
</feature>
<dbReference type="Gene3D" id="3.40.50.410">
    <property type="entry name" value="von Willebrand factor, type A domain"/>
    <property type="match status" value="1"/>
</dbReference>
<feature type="transmembrane region" description="Helical" evidence="1">
    <location>
        <begin position="87"/>
        <end position="107"/>
    </location>
</feature>
<name>A0A6L3VT17_9ACTN</name>
<proteinExistence type="predicted"/>
<dbReference type="SUPFAM" id="SSF53300">
    <property type="entry name" value="vWA-like"/>
    <property type="match status" value="1"/>
</dbReference>
<organism evidence="3 4">
    <name type="scientific">Actinomadura montaniterrae</name>
    <dbReference type="NCBI Taxonomy" id="1803903"/>
    <lineage>
        <taxon>Bacteria</taxon>
        <taxon>Bacillati</taxon>
        <taxon>Actinomycetota</taxon>
        <taxon>Actinomycetes</taxon>
        <taxon>Streptosporangiales</taxon>
        <taxon>Thermomonosporaceae</taxon>
        <taxon>Actinomadura</taxon>
    </lineage>
</organism>
<comment type="caution">
    <text evidence="3">The sequence shown here is derived from an EMBL/GenBank/DDBJ whole genome shotgun (WGS) entry which is preliminary data.</text>
</comment>
<dbReference type="CDD" id="cd00198">
    <property type="entry name" value="vWFA"/>
    <property type="match status" value="1"/>
</dbReference>
<dbReference type="OrthoDB" id="3542505at2"/>
<evidence type="ECO:0000256" key="1">
    <source>
        <dbReference type="SAM" id="Phobius"/>
    </source>
</evidence>
<evidence type="ECO:0000259" key="2">
    <source>
        <dbReference type="PROSITE" id="PS50234"/>
    </source>
</evidence>
<keyword evidence="4" id="KW-1185">Reference proteome</keyword>
<dbReference type="Pfam" id="PF13519">
    <property type="entry name" value="VWA_2"/>
    <property type="match status" value="1"/>
</dbReference>
<keyword evidence="1" id="KW-0472">Membrane</keyword>
<evidence type="ECO:0000313" key="3">
    <source>
        <dbReference type="EMBL" id="KAB2380055.1"/>
    </source>
</evidence>
<feature type="transmembrane region" description="Helical" evidence="1">
    <location>
        <begin position="43"/>
        <end position="66"/>
    </location>
</feature>
<dbReference type="InterPro" id="IPR002035">
    <property type="entry name" value="VWF_A"/>
</dbReference>
<accession>A0A6L3VT17</accession>
<sequence length="669" mass="69483">MSSEGGPERPNRGIQRLTVLGIAVTLFGVLVGVYHGWLLSRPWWGQVLFVAGSVGAFVVSVPGGWARVKAGFGRAVVAVAGVVKWSWPGLAAAAFAVPAVFVVPGLSGSGGCGADLRVVTDAENVASLTAAAQRYVAEKAEHGCPGMTVDVAGDAPTDEVKNGFARGWTSPDGEDCSLAARATLLGSQPDVWIPAARTIAEGMRPYGTCSAKQNPLRAKADLDIGGSVGSSPVVMGVFGDADRQDLAGDQGRQSLAALLHVFSADQVLNSVARPSPDTSDSALLATPVLHQALRNGWAGGDREPVEKILDQSRITAGDAASMLCAFRDDDAAGKNPPGDVAVIVPEDLLARYDHGDVLTAGTGCRSGPPSQKWRLFPYYTTDLPVLDHPFVHVRWPGEDTARRDKAVADFRKWLDGGQLAREGLRSVSGKLPTENGAVRSLRDGHVVPDAVPPHRLRGDAGCVGSLQEVKDCYAGARPAYPLSLLVDVSGSMANPVTKGGPRLGRAQDLALRIVGDVRPTAPTSLFLFSAVTRPETGPVASSGSEAARPGVQAAIQRAVTNGRDLALTTAIEQAAGRLQRGKQTLVVLTDGQAPSTNRDAAAQARDLAGRLRADKPGLRLLIVPTGPGDCGAEPVASIAAAFGPGSCIGRPQAAVEDLVSLVMADVFWG</sequence>
<keyword evidence="1" id="KW-0812">Transmembrane</keyword>
<dbReference type="InterPro" id="IPR036465">
    <property type="entry name" value="vWFA_dom_sf"/>
</dbReference>
<reference evidence="3 4" key="1">
    <citation type="submission" date="2019-09" db="EMBL/GenBank/DDBJ databases">
        <title>Actinomadura physcomitrii sp. nov., a novel actinomycete isolated from moss [Physcomitrium sphaericum (Ludw) Fuernr].</title>
        <authorList>
            <person name="Liu C."/>
            <person name="Zhuang X."/>
        </authorList>
    </citation>
    <scope>NUCLEOTIDE SEQUENCE [LARGE SCALE GENOMIC DNA]</scope>
    <source>
        <strain evidence="3 4">CYP1-1B</strain>
    </source>
</reference>
<gene>
    <name evidence="3" type="ORF">F9B16_18635</name>
</gene>
<dbReference type="EMBL" id="WBMR01000048">
    <property type="protein sequence ID" value="KAB2380055.1"/>
    <property type="molecule type" value="Genomic_DNA"/>
</dbReference>
<keyword evidence="1" id="KW-1133">Transmembrane helix</keyword>
<dbReference type="AlphaFoldDB" id="A0A6L3VT17"/>
<dbReference type="Proteomes" id="UP000483004">
    <property type="component" value="Unassembled WGS sequence"/>
</dbReference>
<feature type="transmembrane region" description="Helical" evidence="1">
    <location>
        <begin position="17"/>
        <end position="37"/>
    </location>
</feature>
<dbReference type="PROSITE" id="PS50234">
    <property type="entry name" value="VWFA"/>
    <property type="match status" value="1"/>
</dbReference>